<dbReference type="InterPro" id="IPR018392">
    <property type="entry name" value="LysM"/>
</dbReference>
<sequence>MHFPTLVWLLVAERAIAAVPPFRQFHARGNTSVSNVNVRGNTVANGKASVVKRFQHAVAAVPEEAAAHEEAAPAEEAAPEGEAEAVPEEAEEAVPEEAADAALCAEGQSVTYTVQPADTVGKIAKSLGSGICDIATANALANLDVIFPNQTLSVPVALAAPDDTSCRRATPSSPSRRAWASRRRRRRRARF</sequence>
<comment type="caution">
    <text evidence="4">The sequence shown here is derived from an EMBL/GenBank/DDBJ whole genome shotgun (WGS) entry which is preliminary data.</text>
</comment>
<dbReference type="CDD" id="cd00118">
    <property type="entry name" value="LysM"/>
    <property type="match status" value="1"/>
</dbReference>
<accession>A0ABR1QQC4</accession>
<dbReference type="Proteomes" id="UP001391051">
    <property type="component" value="Unassembled WGS sequence"/>
</dbReference>
<evidence type="ECO:0000256" key="1">
    <source>
        <dbReference type="SAM" id="MobiDB-lite"/>
    </source>
</evidence>
<dbReference type="Pfam" id="PF01476">
    <property type="entry name" value="LysM"/>
    <property type="match status" value="1"/>
</dbReference>
<dbReference type="PROSITE" id="PS51782">
    <property type="entry name" value="LYSM"/>
    <property type="match status" value="1"/>
</dbReference>
<feature type="chain" id="PRO_5045476652" evidence="2">
    <location>
        <begin position="19"/>
        <end position="191"/>
    </location>
</feature>
<feature type="compositionally biased region" description="Basic residues" evidence="1">
    <location>
        <begin position="179"/>
        <end position="191"/>
    </location>
</feature>
<feature type="region of interest" description="Disordered" evidence="1">
    <location>
        <begin position="63"/>
        <end position="97"/>
    </location>
</feature>
<proteinExistence type="predicted"/>
<dbReference type="EMBL" id="JAQQWE010000002">
    <property type="protein sequence ID" value="KAK7962154.1"/>
    <property type="molecule type" value="Genomic_DNA"/>
</dbReference>
<organism evidence="4 5">
    <name type="scientific">Apiospora aurea</name>
    <dbReference type="NCBI Taxonomy" id="335848"/>
    <lineage>
        <taxon>Eukaryota</taxon>
        <taxon>Fungi</taxon>
        <taxon>Dikarya</taxon>
        <taxon>Ascomycota</taxon>
        <taxon>Pezizomycotina</taxon>
        <taxon>Sordariomycetes</taxon>
        <taxon>Xylariomycetidae</taxon>
        <taxon>Amphisphaeriales</taxon>
        <taxon>Apiosporaceae</taxon>
        <taxon>Apiospora</taxon>
    </lineage>
</organism>
<keyword evidence="5" id="KW-1185">Reference proteome</keyword>
<dbReference type="RefSeq" id="XP_066704265.1">
    <property type="nucleotide sequence ID" value="XM_066839201.1"/>
</dbReference>
<keyword evidence="2" id="KW-0732">Signal</keyword>
<protein>
    <submittedName>
        <fullName evidence="4">Carbohydrate-binding module family 50 protein</fullName>
    </submittedName>
</protein>
<gene>
    <name evidence="4" type="ORF">PG986_002979</name>
</gene>
<evidence type="ECO:0000313" key="5">
    <source>
        <dbReference type="Proteomes" id="UP001391051"/>
    </source>
</evidence>
<feature type="region of interest" description="Disordered" evidence="1">
    <location>
        <begin position="163"/>
        <end position="191"/>
    </location>
</feature>
<dbReference type="InterPro" id="IPR036779">
    <property type="entry name" value="LysM_dom_sf"/>
</dbReference>
<dbReference type="Gene3D" id="3.10.350.10">
    <property type="entry name" value="LysM domain"/>
    <property type="match status" value="1"/>
</dbReference>
<evidence type="ECO:0000313" key="4">
    <source>
        <dbReference type="EMBL" id="KAK7962154.1"/>
    </source>
</evidence>
<feature type="compositionally biased region" description="Low complexity" evidence="1">
    <location>
        <begin position="167"/>
        <end position="178"/>
    </location>
</feature>
<reference evidence="4 5" key="1">
    <citation type="submission" date="2023-01" db="EMBL/GenBank/DDBJ databases">
        <title>Analysis of 21 Apiospora genomes using comparative genomics revels a genus with tremendous synthesis potential of carbohydrate active enzymes and secondary metabolites.</title>
        <authorList>
            <person name="Sorensen T."/>
        </authorList>
    </citation>
    <scope>NUCLEOTIDE SEQUENCE [LARGE SCALE GENOMIC DNA]</scope>
    <source>
        <strain evidence="4 5">CBS 24483</strain>
    </source>
</reference>
<feature type="domain" description="LysM" evidence="3">
    <location>
        <begin position="110"/>
        <end position="154"/>
    </location>
</feature>
<feature type="compositionally biased region" description="Acidic residues" evidence="1">
    <location>
        <begin position="77"/>
        <end position="97"/>
    </location>
</feature>
<evidence type="ECO:0000256" key="2">
    <source>
        <dbReference type="SAM" id="SignalP"/>
    </source>
</evidence>
<dbReference type="SMART" id="SM00257">
    <property type="entry name" value="LysM"/>
    <property type="match status" value="1"/>
</dbReference>
<dbReference type="GeneID" id="92072263"/>
<evidence type="ECO:0000259" key="3">
    <source>
        <dbReference type="PROSITE" id="PS51782"/>
    </source>
</evidence>
<dbReference type="SUPFAM" id="SSF54106">
    <property type="entry name" value="LysM domain"/>
    <property type="match status" value="1"/>
</dbReference>
<feature type="signal peptide" evidence="2">
    <location>
        <begin position="1"/>
        <end position="18"/>
    </location>
</feature>
<name>A0ABR1QQC4_9PEZI</name>